<evidence type="ECO:0000256" key="1">
    <source>
        <dbReference type="SAM" id="MobiDB-lite"/>
    </source>
</evidence>
<evidence type="ECO:0000313" key="4">
    <source>
        <dbReference type="Proteomes" id="UP000663859"/>
    </source>
</evidence>
<dbReference type="InterPro" id="IPR002559">
    <property type="entry name" value="Transposase_11"/>
</dbReference>
<evidence type="ECO:0000259" key="2">
    <source>
        <dbReference type="Pfam" id="PF01609"/>
    </source>
</evidence>
<comment type="caution">
    <text evidence="3">The sequence shown here is derived from an EMBL/GenBank/DDBJ whole genome shotgun (WGS) entry which is preliminary data.</text>
</comment>
<protein>
    <recommendedName>
        <fullName evidence="2">Transposase IS4-like domain-containing protein</fullName>
    </recommendedName>
</protein>
<dbReference type="GO" id="GO:0006313">
    <property type="term" value="P:DNA transposition"/>
    <property type="evidence" value="ECO:0007669"/>
    <property type="project" value="InterPro"/>
</dbReference>
<organism evidence="3 4">
    <name type="scientific">Candidatus Methylacidithermus pantelleriae</name>
    <dbReference type="NCBI Taxonomy" id="2744239"/>
    <lineage>
        <taxon>Bacteria</taxon>
        <taxon>Pseudomonadati</taxon>
        <taxon>Verrucomicrobiota</taxon>
        <taxon>Methylacidiphilae</taxon>
        <taxon>Methylacidiphilales</taxon>
        <taxon>Methylacidiphilaceae</taxon>
        <taxon>Candidatus Methylacidithermus</taxon>
    </lineage>
</organism>
<gene>
    <name evidence="3" type="ORF">MPNT_120001</name>
</gene>
<keyword evidence="4" id="KW-1185">Reference proteome</keyword>
<proteinExistence type="predicted"/>
<dbReference type="GO" id="GO:0003677">
    <property type="term" value="F:DNA binding"/>
    <property type="evidence" value="ECO:0007669"/>
    <property type="project" value="InterPro"/>
</dbReference>
<dbReference type="Proteomes" id="UP000663859">
    <property type="component" value="Unassembled WGS sequence"/>
</dbReference>
<evidence type="ECO:0000313" key="3">
    <source>
        <dbReference type="EMBL" id="CAF0692387.1"/>
    </source>
</evidence>
<dbReference type="AlphaFoldDB" id="A0A8J2BN14"/>
<accession>A0A8J2BN14</accession>
<dbReference type="EMBL" id="CAJNOB010000004">
    <property type="protein sequence ID" value="CAF0692387.1"/>
    <property type="molecule type" value="Genomic_DNA"/>
</dbReference>
<feature type="domain" description="Transposase IS4-like" evidence="2">
    <location>
        <begin position="18"/>
        <end position="96"/>
    </location>
</feature>
<sequence length="137" mass="14621">MLSRQDFHPGEKRGAWVGKTKRGKGSKVIAVADRTGLPLATSVGSASPHEITLVEPILQARFVAERPRRLIGDRAYDSDPLDERLAAQGIQTIAPHCPNHKEASHPRRSTVAALPTPLEGGTALRLPAELPPSGGTL</sequence>
<reference evidence="3" key="1">
    <citation type="submission" date="2021-02" db="EMBL/GenBank/DDBJ databases">
        <authorList>
            <person name="Cremers G."/>
            <person name="Picone N."/>
        </authorList>
    </citation>
    <scope>NUCLEOTIDE SEQUENCE</scope>
    <source>
        <strain evidence="3">PQ17</strain>
    </source>
</reference>
<dbReference type="GO" id="GO:0004803">
    <property type="term" value="F:transposase activity"/>
    <property type="evidence" value="ECO:0007669"/>
    <property type="project" value="InterPro"/>
</dbReference>
<feature type="compositionally biased region" description="Basic and acidic residues" evidence="1">
    <location>
        <begin position="1"/>
        <end position="14"/>
    </location>
</feature>
<name>A0A8J2BN14_9BACT</name>
<feature type="region of interest" description="Disordered" evidence="1">
    <location>
        <begin position="1"/>
        <end position="20"/>
    </location>
</feature>
<dbReference type="Pfam" id="PF01609">
    <property type="entry name" value="DDE_Tnp_1"/>
    <property type="match status" value="1"/>
</dbReference>